<feature type="compositionally biased region" description="Basic residues" evidence="2">
    <location>
        <begin position="1"/>
        <end position="14"/>
    </location>
</feature>
<name>A0ABQ8Z7G2_9EUKA</name>
<dbReference type="InterPro" id="IPR036390">
    <property type="entry name" value="WH_DNA-bd_sf"/>
</dbReference>
<evidence type="ECO:0000259" key="3">
    <source>
        <dbReference type="SMART" id="SM01372"/>
    </source>
</evidence>
<proteinExistence type="inferred from homology"/>
<dbReference type="InterPro" id="IPR036388">
    <property type="entry name" value="WH-like_DNA-bd_sf"/>
</dbReference>
<organism evidence="4 5">
    <name type="scientific">Anaeramoeba flamelloides</name>
    <dbReference type="NCBI Taxonomy" id="1746091"/>
    <lineage>
        <taxon>Eukaryota</taxon>
        <taxon>Metamonada</taxon>
        <taxon>Anaeramoebidae</taxon>
        <taxon>Anaeramoeba</taxon>
    </lineage>
</organism>
<comment type="similarity">
    <text evidence="1">Belongs to the E2F/DP family.</text>
</comment>
<protein>
    <submittedName>
        <fullName evidence="4">Transcription factor e2f</fullName>
    </submittedName>
</protein>
<evidence type="ECO:0000313" key="5">
    <source>
        <dbReference type="Proteomes" id="UP001150062"/>
    </source>
</evidence>
<feature type="domain" description="E2F/DP family winged-helix DNA-binding" evidence="3">
    <location>
        <begin position="129"/>
        <end position="192"/>
    </location>
</feature>
<keyword evidence="1" id="KW-0804">Transcription</keyword>
<evidence type="ECO:0000313" key="4">
    <source>
        <dbReference type="EMBL" id="KAJ6252817.1"/>
    </source>
</evidence>
<evidence type="ECO:0000256" key="2">
    <source>
        <dbReference type="SAM" id="MobiDB-lite"/>
    </source>
</evidence>
<dbReference type="Proteomes" id="UP001150062">
    <property type="component" value="Unassembled WGS sequence"/>
</dbReference>
<feature type="compositionally biased region" description="Polar residues" evidence="2">
    <location>
        <begin position="35"/>
        <end position="47"/>
    </location>
</feature>
<reference evidence="4" key="1">
    <citation type="submission" date="2022-08" db="EMBL/GenBank/DDBJ databases">
        <title>Novel sulfate-reducing endosymbionts in the free-living metamonad Anaeramoeba.</title>
        <authorList>
            <person name="Jerlstrom-Hultqvist J."/>
            <person name="Cepicka I."/>
            <person name="Gallot-Lavallee L."/>
            <person name="Salas-Leiva D."/>
            <person name="Curtis B.A."/>
            <person name="Zahonova K."/>
            <person name="Pipaliya S."/>
            <person name="Dacks J."/>
            <person name="Roger A.J."/>
        </authorList>
    </citation>
    <scope>NUCLEOTIDE SEQUENCE</scope>
    <source>
        <strain evidence="4">Schooner1</strain>
    </source>
</reference>
<dbReference type="Pfam" id="PF02319">
    <property type="entry name" value="WHD_E2F_TDP"/>
    <property type="match status" value="1"/>
</dbReference>
<gene>
    <name evidence="4" type="ORF">M0813_13796</name>
</gene>
<dbReference type="SUPFAM" id="SSF46785">
    <property type="entry name" value="Winged helix' DNA-binding domain"/>
    <property type="match status" value="1"/>
</dbReference>
<feature type="region of interest" description="Disordered" evidence="2">
    <location>
        <begin position="1"/>
        <end position="132"/>
    </location>
</feature>
<sequence length="266" mass="31319">MNQKKFPTKRKRIRSNSDEEEGDSDYVQNEDPQDDNFSFTQSMGQTINNNQKQKKKLRKKPNNGIKANSYFEGEDTNDDEDDDEDDEEFNPDLIRKKTKKKYKKRNTLKKKTKQKKPPKKATNSTKNKTKKETLEQCTLRILSLLQKRGQVPFKDIFTELGIGYRRAYDILNVLLTTPLVSKKGKKRENKIPYVFLDGRPLQEVVDIATILEQTETEKKQIEIFNNLNNRLKREVENPNSTNLDNLFKDLENEEYDLTQFLNTEQD</sequence>
<feature type="compositionally biased region" description="Acidic residues" evidence="2">
    <location>
        <begin position="72"/>
        <end position="90"/>
    </location>
</feature>
<comment type="subcellular location">
    <subcellularLocation>
        <location evidence="1">Nucleus</location>
    </subcellularLocation>
</comment>
<keyword evidence="5" id="KW-1185">Reference proteome</keyword>
<dbReference type="Gene3D" id="1.10.10.10">
    <property type="entry name" value="Winged helix-like DNA-binding domain superfamily/Winged helix DNA-binding domain"/>
    <property type="match status" value="1"/>
</dbReference>
<dbReference type="EMBL" id="JAOAOG010000038">
    <property type="protein sequence ID" value="KAJ6252817.1"/>
    <property type="molecule type" value="Genomic_DNA"/>
</dbReference>
<dbReference type="InterPro" id="IPR003316">
    <property type="entry name" value="E2F_WHTH_DNA-bd_dom"/>
</dbReference>
<keyword evidence="1" id="KW-0238">DNA-binding</keyword>
<comment type="caution">
    <text evidence="4">The sequence shown here is derived from an EMBL/GenBank/DDBJ whole genome shotgun (WGS) entry which is preliminary data.</text>
</comment>
<keyword evidence="1" id="KW-0539">Nucleus</keyword>
<dbReference type="SMART" id="SM01372">
    <property type="entry name" value="E2F_TDP"/>
    <property type="match status" value="1"/>
</dbReference>
<feature type="compositionally biased region" description="Basic residues" evidence="2">
    <location>
        <begin position="52"/>
        <end position="61"/>
    </location>
</feature>
<evidence type="ECO:0000256" key="1">
    <source>
        <dbReference type="RuleBase" id="RU003796"/>
    </source>
</evidence>
<feature type="compositionally biased region" description="Basic residues" evidence="2">
    <location>
        <begin position="96"/>
        <end position="119"/>
    </location>
</feature>
<keyword evidence="1" id="KW-0805">Transcription regulation</keyword>
<accession>A0ABQ8Z7G2</accession>